<protein>
    <submittedName>
        <fullName evidence="1">Uncharacterized protein</fullName>
    </submittedName>
</protein>
<name>A0A2P7STA4_9HYPH</name>
<dbReference type="Proteomes" id="UP000241229">
    <property type="component" value="Unassembled WGS sequence"/>
</dbReference>
<evidence type="ECO:0000313" key="2">
    <source>
        <dbReference type="Proteomes" id="UP000241229"/>
    </source>
</evidence>
<organism evidence="1 2">
    <name type="scientific">Kumtagia ephedrae</name>
    <dbReference type="NCBI Taxonomy" id="2116701"/>
    <lineage>
        <taxon>Bacteria</taxon>
        <taxon>Pseudomonadati</taxon>
        <taxon>Pseudomonadota</taxon>
        <taxon>Alphaproteobacteria</taxon>
        <taxon>Hyphomicrobiales</taxon>
        <taxon>Phyllobacteriaceae</taxon>
        <taxon>Kumtagia</taxon>
    </lineage>
</organism>
<proteinExistence type="predicted"/>
<keyword evidence="2" id="KW-1185">Reference proteome</keyword>
<sequence length="133" mass="14639">MHTWPPALLRLQLIGKPYDHIGSLMSLKRPERDAIVTHVAGVSVRAVGDLGKVTNGVAMICYAMLMGVPEVVVAGISLSKVGHSYDQQGRPRRQVEEDAFILERLRSRAELFTTEQDLASDAGLKLWNSRSAD</sequence>
<dbReference type="EMBL" id="PXYK01000001">
    <property type="protein sequence ID" value="PSJ65565.1"/>
    <property type="molecule type" value="Genomic_DNA"/>
</dbReference>
<gene>
    <name evidence="1" type="ORF">C7I84_00025</name>
</gene>
<evidence type="ECO:0000313" key="1">
    <source>
        <dbReference type="EMBL" id="PSJ65565.1"/>
    </source>
</evidence>
<reference evidence="1 2" key="1">
    <citation type="submission" date="2018-03" db="EMBL/GenBank/DDBJ databases">
        <title>The draft genome of Mesorhizobium sp. 6GN-30.</title>
        <authorList>
            <person name="Liu L."/>
            <person name="Li L."/>
            <person name="Wang T."/>
            <person name="Zhang X."/>
            <person name="Liang L."/>
        </authorList>
    </citation>
    <scope>NUCLEOTIDE SEQUENCE [LARGE SCALE GENOMIC DNA]</scope>
    <source>
        <strain evidence="1 2">6GN30</strain>
    </source>
</reference>
<dbReference type="AlphaFoldDB" id="A0A2P7STA4"/>
<accession>A0A2P7STA4</accession>
<comment type="caution">
    <text evidence="1">The sequence shown here is derived from an EMBL/GenBank/DDBJ whole genome shotgun (WGS) entry which is preliminary data.</text>
</comment>